<dbReference type="Proteomes" id="UP000268014">
    <property type="component" value="Unassembled WGS sequence"/>
</dbReference>
<dbReference type="STRING" id="6290.A0A0N4W095"/>
<evidence type="ECO:0000256" key="2">
    <source>
        <dbReference type="SAM" id="Phobius"/>
    </source>
</evidence>
<dbReference type="WBParaSite" id="HPLM_0000297101-mRNA-1">
    <property type="protein sequence ID" value="HPLM_0000297101-mRNA-1"/>
    <property type="gene ID" value="HPLM_0000297101"/>
</dbReference>
<name>A0A0N4W095_HAEPC</name>
<keyword evidence="2" id="KW-0812">Transmembrane</keyword>
<dbReference type="OrthoDB" id="168404at2759"/>
<dbReference type="EMBL" id="UZAF01008016">
    <property type="protein sequence ID" value="VDO17773.1"/>
    <property type="molecule type" value="Genomic_DNA"/>
</dbReference>
<reference evidence="5" key="1">
    <citation type="submission" date="2017-02" db="UniProtKB">
        <authorList>
            <consortium name="WormBaseParasite"/>
        </authorList>
    </citation>
    <scope>IDENTIFICATION</scope>
</reference>
<keyword evidence="4" id="KW-1185">Reference proteome</keyword>
<evidence type="ECO:0000313" key="4">
    <source>
        <dbReference type="Proteomes" id="UP000268014"/>
    </source>
</evidence>
<keyword evidence="2" id="KW-1133">Transmembrane helix</keyword>
<keyword evidence="2" id="KW-0472">Membrane</keyword>
<accession>A0A0N4W095</accession>
<sequence length="175" mass="19206">MHMNGSSWLFPLSATVPEDMLARCHRALPRPPFENLMYYSCVTALVFCLVCVLACAYLEGDRAIACAIRQHHSTPRSVFDLNNLDNKKNGHSSSADGSGQSGSGKGSVSWNEALPSGLHAAADASMILRVFYQAANSVLRAVHFVWRISLLYRNDKQNQPKKESKVGCLLLLLPS</sequence>
<dbReference type="GO" id="GO:0016020">
    <property type="term" value="C:membrane"/>
    <property type="evidence" value="ECO:0007669"/>
    <property type="project" value="TreeGrafter"/>
</dbReference>
<proteinExistence type="predicted"/>
<dbReference type="PANTHER" id="PTHR22050">
    <property type="entry name" value="RW1 PROTEIN HOMOLOG"/>
    <property type="match status" value="1"/>
</dbReference>
<reference evidence="3 4" key="2">
    <citation type="submission" date="2018-11" db="EMBL/GenBank/DDBJ databases">
        <authorList>
            <consortium name="Pathogen Informatics"/>
        </authorList>
    </citation>
    <scope>NUCLEOTIDE SEQUENCE [LARGE SCALE GENOMIC DNA]</scope>
    <source>
        <strain evidence="3 4">MHpl1</strain>
    </source>
</reference>
<feature type="region of interest" description="Disordered" evidence="1">
    <location>
        <begin position="89"/>
        <end position="108"/>
    </location>
</feature>
<protein>
    <submittedName>
        <fullName evidence="5">Protein tweety homolog</fullName>
    </submittedName>
</protein>
<feature type="transmembrane region" description="Helical" evidence="2">
    <location>
        <begin position="36"/>
        <end position="58"/>
    </location>
</feature>
<evidence type="ECO:0000313" key="3">
    <source>
        <dbReference type="EMBL" id="VDO17773.1"/>
    </source>
</evidence>
<gene>
    <name evidence="3" type="ORF">HPLM_LOCUS2963</name>
</gene>
<dbReference type="InterPro" id="IPR039877">
    <property type="entry name" value="TMEM131-like"/>
</dbReference>
<dbReference type="PANTHER" id="PTHR22050:SF0">
    <property type="entry name" value="TRANSMEMBRANE PROTEIN 131 HOMOLOG"/>
    <property type="match status" value="1"/>
</dbReference>
<organism evidence="5">
    <name type="scientific">Haemonchus placei</name>
    <name type="common">Barber's pole worm</name>
    <dbReference type="NCBI Taxonomy" id="6290"/>
    <lineage>
        <taxon>Eukaryota</taxon>
        <taxon>Metazoa</taxon>
        <taxon>Ecdysozoa</taxon>
        <taxon>Nematoda</taxon>
        <taxon>Chromadorea</taxon>
        <taxon>Rhabditida</taxon>
        <taxon>Rhabditina</taxon>
        <taxon>Rhabditomorpha</taxon>
        <taxon>Strongyloidea</taxon>
        <taxon>Trichostrongylidae</taxon>
        <taxon>Haemonchus</taxon>
    </lineage>
</organism>
<evidence type="ECO:0000313" key="5">
    <source>
        <dbReference type="WBParaSite" id="HPLM_0000297101-mRNA-1"/>
    </source>
</evidence>
<dbReference type="AlphaFoldDB" id="A0A0N4W095"/>
<evidence type="ECO:0000256" key="1">
    <source>
        <dbReference type="SAM" id="MobiDB-lite"/>
    </source>
</evidence>